<dbReference type="KEGG" id="vnx:VNE69_06172"/>
<organism evidence="1 2">
    <name type="scientific">Vairimorpha necatrix</name>
    <dbReference type="NCBI Taxonomy" id="6039"/>
    <lineage>
        <taxon>Eukaryota</taxon>
        <taxon>Fungi</taxon>
        <taxon>Fungi incertae sedis</taxon>
        <taxon>Microsporidia</taxon>
        <taxon>Nosematidae</taxon>
        <taxon>Vairimorpha</taxon>
    </lineage>
</organism>
<protein>
    <submittedName>
        <fullName evidence="1">Uncharacterized protein</fullName>
    </submittedName>
</protein>
<dbReference type="EMBL" id="CP142731">
    <property type="protein sequence ID" value="WUR03853.1"/>
    <property type="molecule type" value="Genomic_DNA"/>
</dbReference>
<dbReference type="Proteomes" id="UP001334084">
    <property type="component" value="Chromosome 6"/>
</dbReference>
<evidence type="ECO:0000313" key="1">
    <source>
        <dbReference type="EMBL" id="WUR03853.1"/>
    </source>
</evidence>
<sequence>MERNIVDVLYLDYALYKIVEIYNKSLYKRLRNKQDNIPNINKSDMRFYKNITNLIKSSLEVEYDDEIIKKIMYVKILQILDSSQKSEGEALAKVKEYLKIVENKMENFDIFRGETVEELLDWVDEIYKSFSLPYLYEECIKLI</sequence>
<reference evidence="1" key="1">
    <citation type="journal article" date="2024" name="BMC Genomics">
        <title>Functional annotation of a divergent genome using sequence and structure-based similarity.</title>
        <authorList>
            <person name="Svedberg D."/>
            <person name="Winiger R.R."/>
            <person name="Berg A."/>
            <person name="Sharma H."/>
            <person name="Tellgren-Roth C."/>
            <person name="Debrunner-Vossbrinck B.A."/>
            <person name="Vossbrinck C.R."/>
            <person name="Barandun J."/>
        </authorList>
    </citation>
    <scope>NUCLEOTIDE SEQUENCE</scope>
    <source>
        <strain evidence="1">Illinois isolate</strain>
    </source>
</reference>
<proteinExistence type="predicted"/>
<dbReference type="RefSeq" id="XP_065329998.1">
    <property type="nucleotide sequence ID" value="XM_065473926.1"/>
</dbReference>
<gene>
    <name evidence="1" type="ORF">VNE69_06172</name>
</gene>
<accession>A0AAX4JDB7</accession>
<evidence type="ECO:0000313" key="2">
    <source>
        <dbReference type="Proteomes" id="UP001334084"/>
    </source>
</evidence>
<name>A0AAX4JDB7_9MICR</name>
<dbReference type="AlphaFoldDB" id="A0AAX4JDB7"/>
<keyword evidence="2" id="KW-1185">Reference proteome</keyword>
<dbReference type="GeneID" id="90541669"/>